<keyword evidence="5" id="KW-1185">Reference proteome</keyword>
<keyword evidence="3" id="KW-0963">Cytoplasm</keyword>
<dbReference type="PANTHER" id="PTHR33620:SF1">
    <property type="entry name" value="UREASE ACCESSORY PROTEIN F"/>
    <property type="match status" value="1"/>
</dbReference>
<comment type="similarity">
    <text evidence="3">Belongs to the UreF family.</text>
</comment>
<dbReference type="PIRSF" id="PIRSF009467">
    <property type="entry name" value="Ureas_acces_UreF"/>
    <property type="match status" value="1"/>
</dbReference>
<evidence type="ECO:0000313" key="5">
    <source>
        <dbReference type="Proteomes" id="UP000659124"/>
    </source>
</evidence>
<comment type="subunit">
    <text evidence="3">UreD, UreF and UreG form a complex that acts as a GTP-hydrolysis-dependent molecular chaperone, activating the urease apoprotein by helping to assemble the nickel containing metallocenter of UreC. The UreE protein probably delivers the nickel.</text>
</comment>
<accession>A0ABR7TSQ3</accession>
<proteinExistence type="inferred from homology"/>
<dbReference type="InterPro" id="IPR038277">
    <property type="entry name" value="UreF_sf"/>
</dbReference>
<dbReference type="Proteomes" id="UP000659124">
    <property type="component" value="Unassembled WGS sequence"/>
</dbReference>
<organism evidence="4 5">
    <name type="scientific">Chitinophaga qingshengii</name>
    <dbReference type="NCBI Taxonomy" id="1569794"/>
    <lineage>
        <taxon>Bacteria</taxon>
        <taxon>Pseudomonadati</taxon>
        <taxon>Bacteroidota</taxon>
        <taxon>Chitinophagia</taxon>
        <taxon>Chitinophagales</taxon>
        <taxon>Chitinophagaceae</taxon>
        <taxon>Chitinophaga</taxon>
    </lineage>
</organism>
<dbReference type="InterPro" id="IPR002639">
    <property type="entry name" value="UreF"/>
</dbReference>
<name>A0ABR7TSQ3_9BACT</name>
<dbReference type="HAMAP" id="MF_01385">
    <property type="entry name" value="UreF"/>
    <property type="match status" value="1"/>
</dbReference>
<protein>
    <recommendedName>
        <fullName evidence="3">Urease accessory protein UreF</fullName>
    </recommendedName>
</protein>
<evidence type="ECO:0000313" key="4">
    <source>
        <dbReference type="EMBL" id="MBC9933514.1"/>
    </source>
</evidence>
<comment type="function">
    <text evidence="3">Required for maturation of urease via the functional incorporation of the urease nickel metallocenter.</text>
</comment>
<sequence length="228" mass="25594">MQKLLTLLQVNDSMFPIGSFTHSYGLESYVDARIVNDNSSAAEYARTMLEHSIYYNDAAFLYKTLCLPAGKKGWDQLTELDTLVTAIKASYEIRDASKKLAIRFLKLTMELKPYPACKKYAEAIRQSALHGHYAIAFGLYVKAAGIATEDALSAFYYNTLNGIITNCAKAVPISQTAGQKILFNLQPVIARLVKKQKDMDEQQLGLCCIGQEIKCMQHEKLRTRIYIS</sequence>
<keyword evidence="2 3" id="KW-0143">Chaperone</keyword>
<dbReference type="Pfam" id="PF01730">
    <property type="entry name" value="UreF"/>
    <property type="match status" value="1"/>
</dbReference>
<reference evidence="4 5" key="1">
    <citation type="submission" date="2020-09" db="EMBL/GenBank/DDBJ databases">
        <title>Genome sequences of type strains of Chitinophaga qingshengii and Chitinophaga varians.</title>
        <authorList>
            <person name="Kittiwongwattana C."/>
        </authorList>
    </citation>
    <scope>NUCLEOTIDE SEQUENCE [LARGE SCALE GENOMIC DNA]</scope>
    <source>
        <strain evidence="4 5">JCM 30026</strain>
    </source>
</reference>
<dbReference type="EMBL" id="JACVFC010000003">
    <property type="protein sequence ID" value="MBC9933514.1"/>
    <property type="molecule type" value="Genomic_DNA"/>
</dbReference>
<dbReference type="RefSeq" id="WP_188090609.1">
    <property type="nucleotide sequence ID" value="NZ_JACVFC010000003.1"/>
</dbReference>
<comment type="subcellular location">
    <subcellularLocation>
        <location evidence="3">Cytoplasm</location>
    </subcellularLocation>
</comment>
<dbReference type="PANTHER" id="PTHR33620">
    <property type="entry name" value="UREASE ACCESSORY PROTEIN F"/>
    <property type="match status" value="1"/>
</dbReference>
<evidence type="ECO:0000256" key="1">
    <source>
        <dbReference type="ARBA" id="ARBA00022988"/>
    </source>
</evidence>
<keyword evidence="1 3" id="KW-0996">Nickel insertion</keyword>
<evidence type="ECO:0000256" key="2">
    <source>
        <dbReference type="ARBA" id="ARBA00023186"/>
    </source>
</evidence>
<evidence type="ECO:0000256" key="3">
    <source>
        <dbReference type="HAMAP-Rule" id="MF_01385"/>
    </source>
</evidence>
<dbReference type="Gene3D" id="1.10.4190.10">
    <property type="entry name" value="Urease accessory protein UreF"/>
    <property type="match status" value="1"/>
</dbReference>
<comment type="caution">
    <text evidence="4">The sequence shown here is derived from an EMBL/GenBank/DDBJ whole genome shotgun (WGS) entry which is preliminary data.</text>
</comment>
<gene>
    <name evidence="3" type="primary">ureF</name>
    <name evidence="4" type="ORF">ICL07_24205</name>
</gene>